<feature type="transmembrane region" description="Helical" evidence="6">
    <location>
        <begin position="462"/>
        <end position="480"/>
    </location>
</feature>
<evidence type="ECO:0000313" key="9">
    <source>
        <dbReference type="Proteomes" id="UP000053789"/>
    </source>
</evidence>
<dbReference type="HOGENOM" id="CLU_001265_51_3_1"/>
<feature type="transmembrane region" description="Helical" evidence="6">
    <location>
        <begin position="20"/>
        <end position="47"/>
    </location>
</feature>
<feature type="domain" description="Major facilitator superfamily (MFS) profile" evidence="7">
    <location>
        <begin position="21"/>
        <end position="489"/>
    </location>
</feature>
<dbReference type="InterPro" id="IPR020846">
    <property type="entry name" value="MFS_dom"/>
</dbReference>
<dbReference type="SUPFAM" id="SSF103473">
    <property type="entry name" value="MFS general substrate transporter"/>
    <property type="match status" value="1"/>
</dbReference>
<gene>
    <name evidence="8" type="ORF">Z519_12712</name>
</gene>
<feature type="transmembrane region" description="Helical" evidence="6">
    <location>
        <begin position="353"/>
        <end position="372"/>
    </location>
</feature>
<dbReference type="InterPro" id="IPR036259">
    <property type="entry name" value="MFS_trans_sf"/>
</dbReference>
<evidence type="ECO:0000256" key="3">
    <source>
        <dbReference type="ARBA" id="ARBA00022692"/>
    </source>
</evidence>
<feature type="transmembrane region" description="Helical" evidence="6">
    <location>
        <begin position="94"/>
        <end position="116"/>
    </location>
</feature>
<evidence type="ECO:0000256" key="4">
    <source>
        <dbReference type="ARBA" id="ARBA00022989"/>
    </source>
</evidence>
<dbReference type="InterPro" id="IPR050930">
    <property type="entry name" value="MFS_Vesicular_Transporter"/>
</dbReference>
<feature type="transmembrane region" description="Helical" evidence="6">
    <location>
        <begin position="122"/>
        <end position="140"/>
    </location>
</feature>
<dbReference type="Proteomes" id="UP000053789">
    <property type="component" value="Unassembled WGS sequence"/>
</dbReference>
<keyword evidence="5 6" id="KW-0472">Membrane</keyword>
<dbReference type="Pfam" id="PF07690">
    <property type="entry name" value="MFS_1"/>
    <property type="match status" value="1"/>
</dbReference>
<evidence type="ECO:0000256" key="2">
    <source>
        <dbReference type="ARBA" id="ARBA00022448"/>
    </source>
</evidence>
<organism evidence="8 9">
    <name type="scientific">Cladophialophora bantiana (strain ATCC 10958 / CBS 173.52 / CDC B-1940 / NIH 8579)</name>
    <name type="common">Xylohypha bantiana</name>
    <dbReference type="NCBI Taxonomy" id="1442370"/>
    <lineage>
        <taxon>Eukaryota</taxon>
        <taxon>Fungi</taxon>
        <taxon>Dikarya</taxon>
        <taxon>Ascomycota</taxon>
        <taxon>Pezizomycotina</taxon>
        <taxon>Eurotiomycetes</taxon>
        <taxon>Chaetothyriomycetidae</taxon>
        <taxon>Chaetothyriales</taxon>
        <taxon>Herpotrichiellaceae</taxon>
        <taxon>Cladophialophora</taxon>
    </lineage>
</organism>
<feature type="transmembrane region" description="Helical" evidence="6">
    <location>
        <begin position="430"/>
        <end position="450"/>
    </location>
</feature>
<evidence type="ECO:0000256" key="5">
    <source>
        <dbReference type="ARBA" id="ARBA00023136"/>
    </source>
</evidence>
<reference evidence="8" key="1">
    <citation type="submission" date="2015-01" db="EMBL/GenBank/DDBJ databases">
        <title>The Genome Sequence of Cladophialophora bantiana CBS 173.52.</title>
        <authorList>
            <consortium name="The Broad Institute Genomics Platform"/>
            <person name="Cuomo C."/>
            <person name="de Hoog S."/>
            <person name="Gorbushina A."/>
            <person name="Stielow B."/>
            <person name="Teixiera M."/>
            <person name="Abouelleil A."/>
            <person name="Chapman S.B."/>
            <person name="Priest M."/>
            <person name="Young S.K."/>
            <person name="Wortman J."/>
            <person name="Nusbaum C."/>
            <person name="Birren B."/>
        </authorList>
    </citation>
    <scope>NUCLEOTIDE SEQUENCE [LARGE SCALE GENOMIC DNA]</scope>
    <source>
        <strain evidence="8">CBS 173.52</strain>
    </source>
</reference>
<feature type="transmembrane region" description="Helical" evidence="6">
    <location>
        <begin position="291"/>
        <end position="314"/>
    </location>
</feature>
<keyword evidence="2" id="KW-0813">Transport</keyword>
<proteinExistence type="predicted"/>
<keyword evidence="9" id="KW-1185">Reference proteome</keyword>
<dbReference type="InterPro" id="IPR011701">
    <property type="entry name" value="MFS"/>
</dbReference>
<feature type="transmembrane region" description="Helical" evidence="6">
    <location>
        <begin position="152"/>
        <end position="173"/>
    </location>
</feature>
<sequence>MPNNLSAKPTYLRVRSSKAFIVSSCTLAIFTDCFLYGIVVPVLPFALSQRAGIAPENVGIWSSALLACYAGTWLLASPLAGYLTDYFTSRRTTFVIALLTLSVATILLYIGSSISVLLLGRILQGVSSALTWTAGFTLAVETVEETEVGKTMGICSLGTNLALLFAPVIGGLLLDKSGYHSVFAVAFGLLSLDMAWRLALIERSAAAPWLEYQNNKYWTIGFGNNGTPSIMPSPIREEIPHLEPLWLETEIQLIEKYGAFGEFIVRDTWWANFTRTISPTLRLLRNPRLQVALWATFAQATMITSLDAVLPLFVRDTFSWGAQGAGLIFIPVVLPTFLAPYIGRMTDKYGPKWMAASAFILGCPIWILMRLITHGGVGQIVLLCIFLAMLGTTTTLATPPLMAEITFTVESQTQVQPGAFGSRGAIAQAYAFYSLWLAGGLLAGPLWGGFVFRIGGWKTMTWTFGLLSGITMVPTIHFMGGKLNLAKII</sequence>
<dbReference type="VEuPathDB" id="FungiDB:Z519_12712"/>
<accession>A0A0D2FIY2</accession>
<feature type="transmembrane region" description="Helical" evidence="6">
    <location>
        <begin position="59"/>
        <end position="82"/>
    </location>
</feature>
<dbReference type="AlphaFoldDB" id="A0A0D2FIY2"/>
<feature type="transmembrane region" description="Helical" evidence="6">
    <location>
        <begin position="378"/>
        <end position="397"/>
    </location>
</feature>
<protein>
    <recommendedName>
        <fullName evidence="7">Major facilitator superfamily (MFS) profile domain-containing protein</fullName>
    </recommendedName>
</protein>
<evidence type="ECO:0000256" key="6">
    <source>
        <dbReference type="SAM" id="Phobius"/>
    </source>
</evidence>
<evidence type="ECO:0000256" key="1">
    <source>
        <dbReference type="ARBA" id="ARBA00004141"/>
    </source>
</evidence>
<evidence type="ECO:0000313" key="8">
    <source>
        <dbReference type="EMBL" id="KIW86657.1"/>
    </source>
</evidence>
<evidence type="ECO:0000259" key="7">
    <source>
        <dbReference type="PROSITE" id="PS50850"/>
    </source>
</evidence>
<dbReference type="Gene3D" id="1.20.1250.20">
    <property type="entry name" value="MFS general substrate transporter like domains"/>
    <property type="match status" value="1"/>
</dbReference>
<dbReference type="CDD" id="cd17325">
    <property type="entry name" value="MFS_MdtG_SLC18_like"/>
    <property type="match status" value="1"/>
</dbReference>
<feature type="transmembrane region" description="Helical" evidence="6">
    <location>
        <begin position="179"/>
        <end position="200"/>
    </location>
</feature>
<dbReference type="PANTHER" id="PTHR23506">
    <property type="entry name" value="GH10249P"/>
    <property type="match status" value="1"/>
</dbReference>
<dbReference type="OrthoDB" id="5086884at2759"/>
<keyword evidence="3 6" id="KW-0812">Transmembrane</keyword>
<dbReference type="GO" id="GO:0016020">
    <property type="term" value="C:membrane"/>
    <property type="evidence" value="ECO:0007669"/>
    <property type="project" value="UniProtKB-SubCell"/>
</dbReference>
<dbReference type="PANTHER" id="PTHR23506:SF23">
    <property type="entry name" value="GH10249P"/>
    <property type="match status" value="1"/>
</dbReference>
<dbReference type="PROSITE" id="PS50850">
    <property type="entry name" value="MFS"/>
    <property type="match status" value="1"/>
</dbReference>
<name>A0A0D2FIY2_CLAB1</name>
<dbReference type="EMBL" id="KN847013">
    <property type="protein sequence ID" value="KIW86657.1"/>
    <property type="molecule type" value="Genomic_DNA"/>
</dbReference>
<feature type="transmembrane region" description="Helical" evidence="6">
    <location>
        <begin position="320"/>
        <end position="341"/>
    </location>
</feature>
<comment type="subcellular location">
    <subcellularLocation>
        <location evidence="1">Membrane</location>
        <topology evidence="1">Multi-pass membrane protein</topology>
    </subcellularLocation>
</comment>
<dbReference type="GeneID" id="27705640"/>
<dbReference type="RefSeq" id="XP_016613326.1">
    <property type="nucleotide sequence ID" value="XM_016770417.1"/>
</dbReference>
<keyword evidence="4 6" id="KW-1133">Transmembrane helix</keyword>
<dbReference type="GO" id="GO:0022857">
    <property type="term" value="F:transmembrane transporter activity"/>
    <property type="evidence" value="ECO:0007669"/>
    <property type="project" value="InterPro"/>
</dbReference>